<evidence type="ECO:0000256" key="1">
    <source>
        <dbReference type="ARBA" id="ARBA00007806"/>
    </source>
</evidence>
<gene>
    <name evidence="7" type="ORF">A4H97_21585</name>
</gene>
<reference evidence="8" key="1">
    <citation type="submission" date="2016-04" db="EMBL/GenBank/DDBJ databases">
        <authorList>
            <person name="Chen L."/>
            <person name="Zhuang W."/>
            <person name="Wang G."/>
        </authorList>
    </citation>
    <scope>NUCLEOTIDE SEQUENCE [LARGE SCALE GENOMIC DNA]</scope>
    <source>
        <strain evidence="8">17621</strain>
    </source>
</reference>
<dbReference type="Pfam" id="PF17137">
    <property type="entry name" value="DUF5110"/>
    <property type="match status" value="1"/>
</dbReference>
<dbReference type="Gene3D" id="3.20.20.80">
    <property type="entry name" value="Glycosidases"/>
    <property type="match status" value="2"/>
</dbReference>
<feature type="chain" id="PRO_5010706889" evidence="3">
    <location>
        <begin position="21"/>
        <end position="768"/>
    </location>
</feature>
<evidence type="ECO:0000259" key="4">
    <source>
        <dbReference type="Pfam" id="PF01055"/>
    </source>
</evidence>
<keyword evidence="2" id="KW-0378">Hydrolase</keyword>
<dbReference type="InterPro" id="IPR051816">
    <property type="entry name" value="Glycosyl_Hydrolase_31"/>
</dbReference>
<organism evidence="7 8">
    <name type="scientific">Niastella yeongjuensis</name>
    <dbReference type="NCBI Taxonomy" id="354355"/>
    <lineage>
        <taxon>Bacteria</taxon>
        <taxon>Pseudomonadati</taxon>
        <taxon>Bacteroidota</taxon>
        <taxon>Chitinophagia</taxon>
        <taxon>Chitinophagales</taxon>
        <taxon>Chitinophagaceae</taxon>
        <taxon>Niastella</taxon>
    </lineage>
</organism>
<dbReference type="RefSeq" id="WP_081197391.1">
    <property type="nucleotide sequence ID" value="NZ_FOCZ01000003.1"/>
</dbReference>
<dbReference type="InterPro" id="IPR048395">
    <property type="entry name" value="Glyco_hydro_31_C"/>
</dbReference>
<protein>
    <submittedName>
        <fullName evidence="7">Uncharacterized protein</fullName>
    </submittedName>
</protein>
<dbReference type="SUPFAM" id="SSF51445">
    <property type="entry name" value="(Trans)glycosidases"/>
    <property type="match status" value="1"/>
</dbReference>
<dbReference type="Gene3D" id="2.60.40.1180">
    <property type="entry name" value="Golgi alpha-mannosidase II"/>
    <property type="match status" value="2"/>
</dbReference>
<dbReference type="Pfam" id="PF21365">
    <property type="entry name" value="Glyco_hydro_31_3rd"/>
    <property type="match status" value="1"/>
</dbReference>
<dbReference type="PANTHER" id="PTHR43863">
    <property type="entry name" value="HYDROLASE, PUTATIVE (AFU_ORTHOLOGUE AFUA_1G03140)-RELATED"/>
    <property type="match status" value="1"/>
</dbReference>
<keyword evidence="3" id="KW-0732">Signal</keyword>
<dbReference type="PANTHER" id="PTHR43863:SF2">
    <property type="entry name" value="MALTASE-GLUCOAMYLASE"/>
    <property type="match status" value="1"/>
</dbReference>
<dbReference type="STRING" id="354355.SAMN05660816_01830"/>
<evidence type="ECO:0000259" key="5">
    <source>
        <dbReference type="Pfam" id="PF17137"/>
    </source>
</evidence>
<sequence>MRFFILTILLFLVINCPVCAQKITAAGQPAQLDIRASGTHSIRITLKPVSFPGNFPYTPAVTERKYAAPVISLRNLSKPVKRKVGNLNVEVLPAPLTIIVTNAKGEAVQKLVFSENGDLSFQLSDHPVLGMGEGGPKPERGTDWHDQLIQFDRRGRMDSMQPRWQGDAYGSRNPVALLIGTAGWGLFVATPWVYVDLKEKEKGIFIPWKSPGTVIQQNESNQQLNSGKGIHPVNKIVPGLYDVFVFDAHNPADLMKDYAAITGPAAMPPKWALGYMQSHRTLESDAQMLSIIDSFRIKKIPLDAVIYLGTGFTPRGWNKQQPSFEFNPEVFKRSAKDVLADMHAKNVKVVVHMVPFDRDKLPTLHGTIPAKNGEVLDAGHIQNYWLPHVELIKTGVDAFWPDEGDWFDLFERIKRHQLYYQGHLSINPNIRPWSLQRNGYPGIAQWGGWVWSGDIESSWKTLEGQVAVGINYSLSIGPYWGSDIGGFYPNEELTGELYARWFQFGAFCGSFRSHGRTWWTRLPWGWGGNDLGPLEGNRYPLKTELNNPAIEPIIKKYDELRYQLLPYTYTLAWEARNTGMPLMRAMWLHYPDDEKVKGMGTQYLWGRDLLIAPVFQKGATTREVYLPKGAWYDWWTDKKVTGEQVITRDVDLFVMPIYVRAGAIIPTDPVRQYTSEMVSEPTTLKIYPGANGQYTLYEDDGISQEYLKGKGIWTTITWNDKEKKLIIQPGRASKISNNVPSKRKFKIELIPGVTKMIDYNSKPVTVLF</sequence>
<evidence type="ECO:0000313" key="8">
    <source>
        <dbReference type="Proteomes" id="UP000192610"/>
    </source>
</evidence>
<feature type="domain" description="Glycosyl hydrolase family 31 C-terminal" evidence="6">
    <location>
        <begin position="579"/>
        <end position="665"/>
    </location>
</feature>
<dbReference type="InterPro" id="IPR017853">
    <property type="entry name" value="GH"/>
</dbReference>
<name>A0A1V9F874_9BACT</name>
<feature type="domain" description="DUF5110" evidence="5">
    <location>
        <begin position="682"/>
        <end position="750"/>
    </location>
</feature>
<dbReference type="Proteomes" id="UP000192610">
    <property type="component" value="Unassembled WGS sequence"/>
</dbReference>
<dbReference type="AlphaFoldDB" id="A0A1V9F874"/>
<dbReference type="GO" id="GO:0005975">
    <property type="term" value="P:carbohydrate metabolic process"/>
    <property type="evidence" value="ECO:0007669"/>
    <property type="project" value="InterPro"/>
</dbReference>
<dbReference type="Pfam" id="PF01055">
    <property type="entry name" value="Glyco_hydro_31_2nd"/>
    <property type="match status" value="2"/>
</dbReference>
<evidence type="ECO:0000256" key="3">
    <source>
        <dbReference type="SAM" id="SignalP"/>
    </source>
</evidence>
<feature type="domain" description="Glycoside hydrolase family 31 TIM barrel" evidence="4">
    <location>
        <begin position="416"/>
        <end position="571"/>
    </location>
</feature>
<dbReference type="InterPro" id="IPR013780">
    <property type="entry name" value="Glyco_hydro_b"/>
</dbReference>
<dbReference type="InterPro" id="IPR033403">
    <property type="entry name" value="DUF5110"/>
</dbReference>
<dbReference type="SUPFAM" id="SSF51011">
    <property type="entry name" value="Glycosyl hydrolase domain"/>
    <property type="match status" value="1"/>
</dbReference>
<keyword evidence="2" id="KW-0326">Glycosidase</keyword>
<comment type="caution">
    <text evidence="7">The sequence shown here is derived from an EMBL/GenBank/DDBJ whole genome shotgun (WGS) entry which is preliminary data.</text>
</comment>
<comment type="similarity">
    <text evidence="1 2">Belongs to the glycosyl hydrolase 31 family.</text>
</comment>
<feature type="domain" description="Glycoside hydrolase family 31 TIM barrel" evidence="4">
    <location>
        <begin position="266"/>
        <end position="412"/>
    </location>
</feature>
<feature type="signal peptide" evidence="3">
    <location>
        <begin position="1"/>
        <end position="20"/>
    </location>
</feature>
<evidence type="ECO:0000313" key="7">
    <source>
        <dbReference type="EMBL" id="OQP54564.1"/>
    </source>
</evidence>
<dbReference type="OrthoDB" id="176168at2"/>
<dbReference type="EMBL" id="LVXG01000003">
    <property type="protein sequence ID" value="OQP54564.1"/>
    <property type="molecule type" value="Genomic_DNA"/>
</dbReference>
<evidence type="ECO:0000259" key="6">
    <source>
        <dbReference type="Pfam" id="PF21365"/>
    </source>
</evidence>
<dbReference type="InterPro" id="IPR000322">
    <property type="entry name" value="Glyco_hydro_31_TIM"/>
</dbReference>
<dbReference type="Gene3D" id="2.60.40.1760">
    <property type="entry name" value="glycosyl hydrolase (family 31)"/>
    <property type="match status" value="1"/>
</dbReference>
<keyword evidence="8" id="KW-1185">Reference proteome</keyword>
<proteinExistence type="inferred from homology"/>
<evidence type="ECO:0000256" key="2">
    <source>
        <dbReference type="RuleBase" id="RU361185"/>
    </source>
</evidence>
<dbReference type="GO" id="GO:0004553">
    <property type="term" value="F:hydrolase activity, hydrolyzing O-glycosyl compounds"/>
    <property type="evidence" value="ECO:0007669"/>
    <property type="project" value="InterPro"/>
</dbReference>
<accession>A0A1V9F874</accession>